<feature type="transmembrane region" description="Helical" evidence="1">
    <location>
        <begin position="42"/>
        <end position="60"/>
    </location>
</feature>
<gene>
    <name evidence="2" type="ORF">H3N35_13735</name>
</gene>
<sequence>MDLIVLVLRVFFLVILLAGFVIVFKADLLFQYLEKHAADPALHLLAVAFRLILGLLLLLVAENSKFPLVVALIGYLAIIAAVILLLIGRQKFSRLILGFLPEAKKWHPLGGLLATFFAVFLFYALS</sequence>
<keyword evidence="3" id="KW-1185">Reference proteome</keyword>
<dbReference type="RefSeq" id="WP_274049335.1">
    <property type="nucleotide sequence ID" value="NZ_CP059693.1"/>
</dbReference>
<accession>A0ABY7V8N7</accession>
<dbReference type="EMBL" id="CP059693">
    <property type="protein sequence ID" value="WDE09399.1"/>
    <property type="molecule type" value="Genomic_DNA"/>
</dbReference>
<proteinExistence type="predicted"/>
<feature type="transmembrane region" description="Helical" evidence="1">
    <location>
        <begin position="6"/>
        <end position="30"/>
    </location>
</feature>
<feature type="transmembrane region" description="Helical" evidence="1">
    <location>
        <begin position="108"/>
        <end position="125"/>
    </location>
</feature>
<evidence type="ECO:0000313" key="2">
    <source>
        <dbReference type="EMBL" id="WDE09399.1"/>
    </source>
</evidence>
<name>A0ABY7V8N7_9GAMM</name>
<keyword evidence="1" id="KW-0812">Transmembrane</keyword>
<organism evidence="2 3">
    <name type="scientific">Thalassomonas haliotis</name>
    <dbReference type="NCBI Taxonomy" id="485448"/>
    <lineage>
        <taxon>Bacteria</taxon>
        <taxon>Pseudomonadati</taxon>
        <taxon>Pseudomonadota</taxon>
        <taxon>Gammaproteobacteria</taxon>
        <taxon>Alteromonadales</taxon>
        <taxon>Colwelliaceae</taxon>
        <taxon>Thalassomonas</taxon>
    </lineage>
</organism>
<evidence type="ECO:0000313" key="3">
    <source>
        <dbReference type="Proteomes" id="UP001215231"/>
    </source>
</evidence>
<dbReference type="Proteomes" id="UP001215231">
    <property type="component" value="Chromosome"/>
</dbReference>
<protein>
    <submittedName>
        <fullName evidence="2">Uncharacterized protein</fullName>
    </submittedName>
</protein>
<keyword evidence="1" id="KW-1133">Transmembrane helix</keyword>
<evidence type="ECO:0000256" key="1">
    <source>
        <dbReference type="SAM" id="Phobius"/>
    </source>
</evidence>
<keyword evidence="1" id="KW-0472">Membrane</keyword>
<feature type="transmembrane region" description="Helical" evidence="1">
    <location>
        <begin position="66"/>
        <end position="87"/>
    </location>
</feature>
<reference evidence="2 3" key="1">
    <citation type="journal article" date="2022" name="Mar. Drugs">
        <title>Bioassay-Guided Fractionation Leads to the Detection of Cholic Acid Generated by the Rare Thalassomonas sp.</title>
        <authorList>
            <person name="Pheiffer F."/>
            <person name="Schneider Y.K."/>
            <person name="Hansen E.H."/>
            <person name="Andersen J.H."/>
            <person name="Isaksson J."/>
            <person name="Busche T."/>
            <person name="R C."/>
            <person name="Kalinowski J."/>
            <person name="Zyl L.V."/>
            <person name="Trindade M."/>
        </authorList>
    </citation>
    <scope>NUCLEOTIDE SEQUENCE [LARGE SCALE GENOMIC DNA]</scope>
    <source>
        <strain evidence="2 3">A5K-61T</strain>
    </source>
</reference>